<keyword evidence="2 6" id="KW-0808">Transferase</keyword>
<feature type="domain" description="O-methyltransferase C-terminal" evidence="5">
    <location>
        <begin position="160"/>
        <end position="368"/>
    </location>
</feature>
<accession>E4UTK6</accession>
<evidence type="ECO:0000256" key="1">
    <source>
        <dbReference type="ARBA" id="ARBA00022603"/>
    </source>
</evidence>
<dbReference type="OrthoDB" id="4172718at2759"/>
<evidence type="ECO:0000256" key="4">
    <source>
        <dbReference type="ARBA" id="ARBA00038277"/>
    </source>
</evidence>
<dbReference type="InterPro" id="IPR029063">
    <property type="entry name" value="SAM-dependent_MTases_sf"/>
</dbReference>
<name>E4UTK6_ARTGP</name>
<proteinExistence type="inferred from homology"/>
<dbReference type="Gene3D" id="1.10.10.10">
    <property type="entry name" value="Winged helix-like DNA-binding domain superfamily/Winged helix DNA-binding domain"/>
    <property type="match status" value="1"/>
</dbReference>
<gene>
    <name evidence="6" type="ORF">MGYG_03720</name>
</gene>
<keyword evidence="7" id="KW-1185">Reference proteome</keyword>
<dbReference type="GeneID" id="10028826"/>
<keyword evidence="1 6" id="KW-0489">Methyltransferase</keyword>
<dbReference type="InterPro" id="IPR016461">
    <property type="entry name" value="COMT-like"/>
</dbReference>
<dbReference type="GO" id="GO:0032259">
    <property type="term" value="P:methylation"/>
    <property type="evidence" value="ECO:0007669"/>
    <property type="project" value="UniProtKB-KW"/>
</dbReference>
<dbReference type="eggNOG" id="KOG3178">
    <property type="taxonomic scope" value="Eukaryota"/>
</dbReference>
<protein>
    <submittedName>
        <fullName evidence="6">Sterigmatocystin 8-O-methyltransferase</fullName>
    </submittedName>
</protein>
<dbReference type="VEuPathDB" id="FungiDB:MGYG_03720"/>
<evidence type="ECO:0000313" key="7">
    <source>
        <dbReference type="Proteomes" id="UP000002669"/>
    </source>
</evidence>
<dbReference type="Gene3D" id="3.40.50.150">
    <property type="entry name" value="Vaccinia Virus protein VP39"/>
    <property type="match status" value="1"/>
</dbReference>
<sequence>MPTIPYPPDADMLLAMSNGIAEQVRKYTDMQRAYHGSSGDFSSEQGQKLQEQAEVVARECGKLQALISEPKDWMVQAAWSYCDSVAISTVIEMGIPTLIKPDGKGVTLSYLASCTNASPALIKRIMRICLNRVDDGLLCGAYLARTACQAAFKISDNPTEAAFGIAFQTKLSLYEYYHSVDTERGRRFSRAMAGHYDGPLDMPIELIYPFDYLPNGSTLVDIGGGNGQNTIRLVVSYPQLSAVVQDHVSVISIAEKKVKQQYDEKIAGRITWEAHDYYAQQPQKGADIYLLSHVLMDNSDENCVKMIREIAQVMDPARSRLLIHDFVDLPRAVGDRPRLLDMLDIHMIASLNTYSRSEVEFDHLIGRAAGDRGLVRYKTWQGKGGSAVLELRLQSTSESAS</sequence>
<dbReference type="SUPFAM" id="SSF53335">
    <property type="entry name" value="S-adenosyl-L-methionine-dependent methyltransferases"/>
    <property type="match status" value="1"/>
</dbReference>
<reference evidence="7" key="1">
    <citation type="journal article" date="2012" name="MBio">
        <title>Comparative genome analysis of Trichophyton rubrum and related dermatophytes reveals candidate genes involved in infection.</title>
        <authorList>
            <person name="Martinez D.A."/>
            <person name="Oliver B.G."/>
            <person name="Graeser Y."/>
            <person name="Goldberg J.M."/>
            <person name="Li W."/>
            <person name="Martinez-Rossi N.M."/>
            <person name="Monod M."/>
            <person name="Shelest E."/>
            <person name="Barton R.C."/>
            <person name="Birch E."/>
            <person name="Brakhage A.A."/>
            <person name="Chen Z."/>
            <person name="Gurr S.J."/>
            <person name="Heiman D."/>
            <person name="Heitman J."/>
            <person name="Kosti I."/>
            <person name="Rossi A."/>
            <person name="Saif S."/>
            <person name="Samalova M."/>
            <person name="Saunders C.W."/>
            <person name="Shea T."/>
            <person name="Summerbell R.C."/>
            <person name="Xu J."/>
            <person name="Young S."/>
            <person name="Zeng Q."/>
            <person name="Birren B.W."/>
            <person name="Cuomo C.A."/>
            <person name="White T.C."/>
        </authorList>
    </citation>
    <scope>NUCLEOTIDE SEQUENCE [LARGE SCALE GENOMIC DNA]</scope>
    <source>
        <strain evidence="7">ATCC MYA-4604 / CBS 118893</strain>
    </source>
</reference>
<dbReference type="AlphaFoldDB" id="E4UTK6"/>
<dbReference type="PROSITE" id="PS51683">
    <property type="entry name" value="SAM_OMT_II"/>
    <property type="match status" value="1"/>
</dbReference>
<evidence type="ECO:0000256" key="2">
    <source>
        <dbReference type="ARBA" id="ARBA00022679"/>
    </source>
</evidence>
<dbReference type="HOGENOM" id="CLU_794479_0_0_1"/>
<dbReference type="GO" id="GO:0008171">
    <property type="term" value="F:O-methyltransferase activity"/>
    <property type="evidence" value="ECO:0007669"/>
    <property type="project" value="InterPro"/>
</dbReference>
<dbReference type="GO" id="GO:0046983">
    <property type="term" value="F:protein dimerization activity"/>
    <property type="evidence" value="ECO:0007669"/>
    <property type="project" value="InterPro"/>
</dbReference>
<dbReference type="InParanoid" id="E4UTK6"/>
<dbReference type="Proteomes" id="UP000002669">
    <property type="component" value="Unassembled WGS sequence"/>
</dbReference>
<evidence type="ECO:0000259" key="5">
    <source>
        <dbReference type="Pfam" id="PF00891"/>
    </source>
</evidence>
<dbReference type="Pfam" id="PF00891">
    <property type="entry name" value="Methyltransf_2"/>
    <property type="match status" value="1"/>
</dbReference>
<organism evidence="7">
    <name type="scientific">Arthroderma gypseum (strain ATCC MYA-4604 / CBS 118893)</name>
    <name type="common">Microsporum gypseum</name>
    <dbReference type="NCBI Taxonomy" id="535722"/>
    <lineage>
        <taxon>Eukaryota</taxon>
        <taxon>Fungi</taxon>
        <taxon>Dikarya</taxon>
        <taxon>Ascomycota</taxon>
        <taxon>Pezizomycotina</taxon>
        <taxon>Eurotiomycetes</taxon>
        <taxon>Eurotiomycetidae</taxon>
        <taxon>Onygenales</taxon>
        <taxon>Arthrodermataceae</taxon>
        <taxon>Nannizzia</taxon>
    </lineage>
</organism>
<dbReference type="PANTHER" id="PTHR43712:SF5">
    <property type="entry name" value="O-METHYLTRANSFERASE ASQN-RELATED"/>
    <property type="match status" value="1"/>
</dbReference>
<evidence type="ECO:0000256" key="3">
    <source>
        <dbReference type="ARBA" id="ARBA00022691"/>
    </source>
</evidence>
<comment type="similarity">
    <text evidence="4">Belongs to the class I-like SAM-binding methyltransferase superfamily. Cation-independent O-methyltransferase family.</text>
</comment>
<dbReference type="InterPro" id="IPR036388">
    <property type="entry name" value="WH-like_DNA-bd_sf"/>
</dbReference>
<dbReference type="SUPFAM" id="SSF46785">
    <property type="entry name" value="Winged helix' DNA-binding domain"/>
    <property type="match status" value="1"/>
</dbReference>
<dbReference type="RefSeq" id="XP_003173545.1">
    <property type="nucleotide sequence ID" value="XM_003173497.1"/>
</dbReference>
<dbReference type="PANTHER" id="PTHR43712">
    <property type="entry name" value="PUTATIVE (AFU_ORTHOLOGUE AFUA_4G14580)-RELATED"/>
    <property type="match status" value="1"/>
</dbReference>
<dbReference type="InterPro" id="IPR036390">
    <property type="entry name" value="WH_DNA-bd_sf"/>
</dbReference>
<dbReference type="OMA" id="KRIMRIC"/>
<dbReference type="EMBL" id="DS989824">
    <property type="protein sequence ID" value="EFR00715.1"/>
    <property type="molecule type" value="Genomic_DNA"/>
</dbReference>
<dbReference type="InterPro" id="IPR001077">
    <property type="entry name" value="COMT_C"/>
</dbReference>
<evidence type="ECO:0000313" key="6">
    <source>
        <dbReference type="EMBL" id="EFR00715.1"/>
    </source>
</evidence>
<keyword evidence="3" id="KW-0949">S-adenosyl-L-methionine</keyword>